<evidence type="ECO:0000313" key="7">
    <source>
        <dbReference type="EMBL" id="CAA6811418.1"/>
    </source>
</evidence>
<proteinExistence type="predicted"/>
<feature type="modified residue" description="4-aspartylphosphate" evidence="5">
    <location>
        <position position="56"/>
    </location>
</feature>
<name>A0A6S6SMB5_9BACT</name>
<dbReference type="PROSITE" id="PS50110">
    <property type="entry name" value="RESPONSE_REGULATORY"/>
    <property type="match status" value="1"/>
</dbReference>
<dbReference type="SMART" id="SM00448">
    <property type="entry name" value="REC"/>
    <property type="match status" value="1"/>
</dbReference>
<reference evidence="7" key="1">
    <citation type="submission" date="2020-01" db="EMBL/GenBank/DDBJ databases">
        <authorList>
            <person name="Meier V. D."/>
            <person name="Meier V D."/>
        </authorList>
    </citation>
    <scope>NUCLEOTIDE SEQUENCE</scope>
    <source>
        <strain evidence="7">HLG_WM_MAG_02</strain>
    </source>
</reference>
<comment type="cofactor">
    <cofactor evidence="1">
        <name>Mg(2+)</name>
        <dbReference type="ChEBI" id="CHEBI:18420"/>
    </cofactor>
</comment>
<evidence type="ECO:0000256" key="2">
    <source>
        <dbReference type="ARBA" id="ARBA00022500"/>
    </source>
</evidence>
<dbReference type="Pfam" id="PF00072">
    <property type="entry name" value="Response_reg"/>
    <property type="match status" value="1"/>
</dbReference>
<dbReference type="InterPro" id="IPR050595">
    <property type="entry name" value="Bact_response_regulator"/>
</dbReference>
<evidence type="ECO:0000256" key="3">
    <source>
        <dbReference type="ARBA" id="ARBA00022553"/>
    </source>
</evidence>
<keyword evidence="4" id="KW-0283">Flagellar rotation</keyword>
<dbReference type="AlphaFoldDB" id="A0A6S6SMB5"/>
<keyword evidence="3 5" id="KW-0597">Phosphoprotein</keyword>
<evidence type="ECO:0000256" key="5">
    <source>
        <dbReference type="PROSITE-ProRule" id="PRU00169"/>
    </source>
</evidence>
<protein>
    <submittedName>
        <fullName evidence="7">Response regulator receiver domain protein (CheY-like)</fullName>
    </submittedName>
</protein>
<evidence type="ECO:0000256" key="1">
    <source>
        <dbReference type="ARBA" id="ARBA00001946"/>
    </source>
</evidence>
<dbReference type="SUPFAM" id="SSF52172">
    <property type="entry name" value="CheY-like"/>
    <property type="match status" value="1"/>
</dbReference>
<dbReference type="CDD" id="cd17546">
    <property type="entry name" value="REC_hyHK_CKI1_RcsC-like"/>
    <property type="match status" value="1"/>
</dbReference>
<gene>
    <name evidence="7" type="ORF">HELGO_WM15124</name>
</gene>
<sequence length="123" mass="14157">MIFKILIADDDYINRRLLISLLKKELYQVEILEAIDGKNALNICHENPDIQLVLLDIEMPIMDGVEFLKHYIKDKNLPKIPILAISSNDMRIKEVLDVGADAFLRKPITEEKLLNAIRQSQMA</sequence>
<dbReference type="GO" id="GO:0006935">
    <property type="term" value="P:chemotaxis"/>
    <property type="evidence" value="ECO:0007669"/>
    <property type="project" value="UniProtKB-KW"/>
</dbReference>
<accession>A0A6S6SMB5</accession>
<dbReference type="GO" id="GO:0097588">
    <property type="term" value="P:archaeal or bacterial-type flagellum-dependent cell motility"/>
    <property type="evidence" value="ECO:0007669"/>
    <property type="project" value="UniProtKB-KW"/>
</dbReference>
<dbReference type="PANTHER" id="PTHR44591">
    <property type="entry name" value="STRESS RESPONSE REGULATOR PROTEIN 1"/>
    <property type="match status" value="1"/>
</dbReference>
<dbReference type="Gene3D" id="3.40.50.2300">
    <property type="match status" value="1"/>
</dbReference>
<evidence type="ECO:0000259" key="6">
    <source>
        <dbReference type="PROSITE" id="PS50110"/>
    </source>
</evidence>
<dbReference type="EMBL" id="CACVAZ010000066">
    <property type="protein sequence ID" value="CAA6811418.1"/>
    <property type="molecule type" value="Genomic_DNA"/>
</dbReference>
<keyword evidence="2" id="KW-0145">Chemotaxis</keyword>
<dbReference type="PANTHER" id="PTHR44591:SF3">
    <property type="entry name" value="RESPONSE REGULATORY DOMAIN-CONTAINING PROTEIN"/>
    <property type="match status" value="1"/>
</dbReference>
<dbReference type="InterPro" id="IPR001789">
    <property type="entry name" value="Sig_transdc_resp-reg_receiver"/>
</dbReference>
<dbReference type="InterPro" id="IPR011006">
    <property type="entry name" value="CheY-like_superfamily"/>
</dbReference>
<evidence type="ECO:0000256" key="4">
    <source>
        <dbReference type="ARBA" id="ARBA00022779"/>
    </source>
</evidence>
<dbReference type="GO" id="GO:0000160">
    <property type="term" value="P:phosphorelay signal transduction system"/>
    <property type="evidence" value="ECO:0007669"/>
    <property type="project" value="InterPro"/>
</dbReference>
<feature type="domain" description="Response regulatory" evidence="6">
    <location>
        <begin position="4"/>
        <end position="121"/>
    </location>
</feature>
<organism evidence="7">
    <name type="scientific">uncultured Sulfurovum sp</name>
    <dbReference type="NCBI Taxonomy" id="269237"/>
    <lineage>
        <taxon>Bacteria</taxon>
        <taxon>Pseudomonadati</taxon>
        <taxon>Campylobacterota</taxon>
        <taxon>Epsilonproteobacteria</taxon>
        <taxon>Campylobacterales</taxon>
        <taxon>Sulfurovaceae</taxon>
        <taxon>Sulfurovum</taxon>
        <taxon>environmental samples</taxon>
    </lineage>
</organism>